<feature type="signal peptide" evidence="3">
    <location>
        <begin position="1"/>
        <end position="28"/>
    </location>
</feature>
<evidence type="ECO:0000256" key="2">
    <source>
        <dbReference type="SAM" id="Phobius"/>
    </source>
</evidence>
<evidence type="ECO:0000313" key="5">
    <source>
        <dbReference type="Proteomes" id="UP000634229"/>
    </source>
</evidence>
<dbReference type="NCBIfam" id="NF041528">
    <property type="entry name" value="strep_LAETG"/>
    <property type="match status" value="1"/>
</dbReference>
<gene>
    <name evidence="4" type="ORF">JK363_11195</name>
</gene>
<organism evidence="4 5">
    <name type="scientific">Streptomyces coffeae</name>
    <dbReference type="NCBI Taxonomy" id="621382"/>
    <lineage>
        <taxon>Bacteria</taxon>
        <taxon>Bacillati</taxon>
        <taxon>Actinomycetota</taxon>
        <taxon>Actinomycetes</taxon>
        <taxon>Kitasatosporales</taxon>
        <taxon>Streptomycetaceae</taxon>
        <taxon>Streptomyces</taxon>
    </lineage>
</organism>
<name>A0ABS1NBB2_9ACTN</name>
<dbReference type="EMBL" id="JAERRF010000005">
    <property type="protein sequence ID" value="MBL1097230.1"/>
    <property type="molecule type" value="Genomic_DNA"/>
</dbReference>
<sequence>MPARRLAAATAAAAVSVLGALPAGSAHADTGKTTGKADAVVLRTDLNVALLNKTVSAPLAVALNEVHAPQTADKTALSATLDGVDGGKPFNVLRADVATARAAVDKQRAEGYSNLVNATVHVPGLATMPLIQVEQVTSKAVCAAGKRPTADSNVLGSATVLGKKVNLTAGGTATVDVPSVGKVQLDLSKTSVTSSTAAATALNLKVSVNPLKLNVSEVNGQITLARATCESPAAADEPKTPEVGNQTKPDPKPENLAETGGSSATPYLIGGGALLLVLGAGAVTLARRRRTGADADA</sequence>
<accession>A0ABS1NBB2</accession>
<feature type="region of interest" description="Disordered" evidence="1">
    <location>
        <begin position="230"/>
        <end position="263"/>
    </location>
</feature>
<dbReference type="RefSeq" id="WP_201874357.1">
    <property type="nucleotide sequence ID" value="NZ_JAERRF010000005.1"/>
</dbReference>
<keyword evidence="2" id="KW-0812">Transmembrane</keyword>
<feature type="transmembrane region" description="Helical" evidence="2">
    <location>
        <begin position="267"/>
        <end position="286"/>
    </location>
</feature>
<reference evidence="4 5" key="1">
    <citation type="submission" date="2021-01" db="EMBL/GenBank/DDBJ databases">
        <title>WGS of actinomycetes isolated from Thailand.</title>
        <authorList>
            <person name="Thawai C."/>
        </authorList>
    </citation>
    <scope>NUCLEOTIDE SEQUENCE [LARGE SCALE GENOMIC DNA]</scope>
    <source>
        <strain evidence="4 5">CA1R205</strain>
    </source>
</reference>
<proteinExistence type="predicted"/>
<keyword evidence="3" id="KW-0732">Signal</keyword>
<evidence type="ECO:0000313" key="4">
    <source>
        <dbReference type="EMBL" id="MBL1097230.1"/>
    </source>
</evidence>
<protein>
    <submittedName>
        <fullName evidence="4">LPXTG cell wall anchor domain-containing protein</fullName>
    </submittedName>
</protein>
<dbReference type="NCBIfam" id="TIGR01167">
    <property type="entry name" value="LPXTG_anchor"/>
    <property type="match status" value="1"/>
</dbReference>
<keyword evidence="2" id="KW-1133">Transmembrane helix</keyword>
<evidence type="ECO:0000256" key="3">
    <source>
        <dbReference type="SAM" id="SignalP"/>
    </source>
</evidence>
<keyword evidence="5" id="KW-1185">Reference proteome</keyword>
<dbReference type="InterPro" id="IPR048202">
    <property type="entry name" value="SCO1860-like"/>
</dbReference>
<comment type="caution">
    <text evidence="4">The sequence shown here is derived from an EMBL/GenBank/DDBJ whole genome shotgun (WGS) entry which is preliminary data.</text>
</comment>
<evidence type="ECO:0000256" key="1">
    <source>
        <dbReference type="SAM" id="MobiDB-lite"/>
    </source>
</evidence>
<dbReference type="Proteomes" id="UP000634229">
    <property type="component" value="Unassembled WGS sequence"/>
</dbReference>
<keyword evidence="2" id="KW-0472">Membrane</keyword>
<dbReference type="NCBIfam" id="NF041527">
    <property type="entry name" value="SCO1860_LAETG"/>
    <property type="match status" value="1"/>
</dbReference>
<feature type="chain" id="PRO_5045480553" evidence="3">
    <location>
        <begin position="29"/>
        <end position="297"/>
    </location>
</feature>